<name>A0ACC2EMC3_DIPCM</name>
<organism evidence="1 2">
    <name type="scientific">Diphasiastrum complanatum</name>
    <name type="common">Issler's clubmoss</name>
    <name type="synonym">Lycopodium complanatum</name>
    <dbReference type="NCBI Taxonomy" id="34168"/>
    <lineage>
        <taxon>Eukaryota</taxon>
        <taxon>Viridiplantae</taxon>
        <taxon>Streptophyta</taxon>
        <taxon>Embryophyta</taxon>
        <taxon>Tracheophyta</taxon>
        <taxon>Lycopodiopsida</taxon>
        <taxon>Lycopodiales</taxon>
        <taxon>Lycopodiaceae</taxon>
        <taxon>Lycopodioideae</taxon>
        <taxon>Diphasiastrum</taxon>
    </lineage>
</organism>
<evidence type="ECO:0000313" key="2">
    <source>
        <dbReference type="Proteomes" id="UP001162992"/>
    </source>
</evidence>
<dbReference type="EMBL" id="CM055093">
    <property type="protein sequence ID" value="KAJ7567622.1"/>
    <property type="molecule type" value="Genomic_DNA"/>
</dbReference>
<sequence length="302" mass="33414">MGRQPGSEAAASSSFLRLPSNKPNYKALKAEAKANNILSRLRPIAPKPQAPKHNVADYSLTTCYADARNRNSKLCWPKDDEKSKISRKRSSDAIFISSKGSTKLCRASYKCDAVGEYNGNSAYQPNTQRKLCQAGRIARALKPSSGQLAKDVMNSAAQGLSVTIINERRSISKRSGTASETQGRCYVAEFQKHLPFLPLHCSAEINSTPLSTNFNSDWNVKTIDSIDTASAKYSNKDDSFPLQLLPSRWSTVENETSNTISWDRDLVTLPLFPDTPLQYCSPYRSQKNDSCWQNVMEGNSNG</sequence>
<evidence type="ECO:0000313" key="1">
    <source>
        <dbReference type="EMBL" id="KAJ7567622.1"/>
    </source>
</evidence>
<accession>A0ACC2EMC3</accession>
<reference evidence="2" key="1">
    <citation type="journal article" date="2024" name="Proc. Natl. Acad. Sci. U.S.A.">
        <title>Extraordinary preservation of gene collinearity over three hundred million years revealed in homosporous lycophytes.</title>
        <authorList>
            <person name="Li C."/>
            <person name="Wickell D."/>
            <person name="Kuo L.Y."/>
            <person name="Chen X."/>
            <person name="Nie B."/>
            <person name="Liao X."/>
            <person name="Peng D."/>
            <person name="Ji J."/>
            <person name="Jenkins J."/>
            <person name="Williams M."/>
            <person name="Shu S."/>
            <person name="Plott C."/>
            <person name="Barry K."/>
            <person name="Rajasekar S."/>
            <person name="Grimwood J."/>
            <person name="Han X."/>
            <person name="Sun S."/>
            <person name="Hou Z."/>
            <person name="He W."/>
            <person name="Dai G."/>
            <person name="Sun C."/>
            <person name="Schmutz J."/>
            <person name="Leebens-Mack J.H."/>
            <person name="Li F.W."/>
            <person name="Wang L."/>
        </authorList>
    </citation>
    <scope>NUCLEOTIDE SEQUENCE [LARGE SCALE GENOMIC DNA]</scope>
    <source>
        <strain evidence="2">cv. PW_Plant_1</strain>
    </source>
</reference>
<comment type="caution">
    <text evidence="1">The sequence shown here is derived from an EMBL/GenBank/DDBJ whole genome shotgun (WGS) entry which is preliminary data.</text>
</comment>
<proteinExistence type="predicted"/>
<dbReference type="Proteomes" id="UP001162992">
    <property type="component" value="Chromosome 2"/>
</dbReference>
<keyword evidence="2" id="KW-1185">Reference proteome</keyword>
<protein>
    <submittedName>
        <fullName evidence="1">Uncharacterized protein</fullName>
    </submittedName>
</protein>
<gene>
    <name evidence="1" type="ORF">O6H91_02G156200</name>
</gene>